<comment type="pathway">
    <text evidence="7">Cofactor biosynthesis; tetrahydrofolate biosynthesis; 4-aminobenzoate from chorismate: step 2/2.</text>
</comment>
<accession>A0AAD4XW20</accession>
<dbReference type="EMBL" id="JAJJMB010000931">
    <property type="protein sequence ID" value="KAI3960457.1"/>
    <property type="molecule type" value="Genomic_DNA"/>
</dbReference>
<dbReference type="InterPro" id="IPR050571">
    <property type="entry name" value="Class-IV_PLP-Dep_Aminotrnsfr"/>
</dbReference>
<comment type="subunit">
    <text evidence="3">Homodimer.</text>
</comment>
<name>A0AAD4XW20_9MAGN</name>
<keyword evidence="12" id="KW-1185">Reference proteome</keyword>
<dbReference type="GO" id="GO:0030170">
    <property type="term" value="F:pyridoxal phosphate binding"/>
    <property type="evidence" value="ECO:0007669"/>
    <property type="project" value="InterPro"/>
</dbReference>
<evidence type="ECO:0000313" key="10">
    <source>
        <dbReference type="EMBL" id="KAI3960457.1"/>
    </source>
</evidence>
<dbReference type="InterPro" id="IPR017824">
    <property type="entry name" value="Aminodeoxychorismate_lyase_IV"/>
</dbReference>
<dbReference type="SUPFAM" id="SSF56752">
    <property type="entry name" value="D-aminoacid aminotransferase-like PLP-dependent enzymes"/>
    <property type="match status" value="1"/>
</dbReference>
<comment type="similarity">
    <text evidence="2">Belongs to the class-IV pyridoxal-phosphate-dependent aminotransferase family.</text>
</comment>
<sequence>MAAKFSTVDNIIQVFDATEVIEKLKESTNMRQKKENHVGMYSSVLGGITLDSALMVIPMDDHMVHRGHGVFDTTRIVNGYLYEVDKHIERFLQSASQAKINISPFPHATIKNILLQLVAASLCKNGSLRFYLSSGPGNFLLSPSGCPTPTFYAVVIQEDYPPCKEGVKVITSTVPMKQPLFATSKNVNYLPNVLSKMLAEEKGAYASVWVDDEGFVAEGSNLNVSFVSKVGELLLPCFDKILSGITARKLLELAPKLVVQNVLKSVKVKNITVAEAKNAAEMMYLGSNLPVLPIIMWDDKPIGDGNVGKITMALSDLLYEDMVSGPERIPVQYAK</sequence>
<dbReference type="GO" id="GO:0008696">
    <property type="term" value="F:4-amino-4-deoxychorismate lyase activity"/>
    <property type="evidence" value="ECO:0007669"/>
    <property type="project" value="UniProtKB-EC"/>
</dbReference>
<evidence type="ECO:0000256" key="4">
    <source>
        <dbReference type="ARBA" id="ARBA00022898"/>
    </source>
</evidence>
<dbReference type="AlphaFoldDB" id="A0AAD4XW20"/>
<reference evidence="10" key="1">
    <citation type="submission" date="2022-04" db="EMBL/GenBank/DDBJ databases">
        <title>A functionally conserved STORR gene fusion in Papaver species that diverged 16.8 million years ago.</title>
        <authorList>
            <person name="Catania T."/>
        </authorList>
    </citation>
    <scope>NUCLEOTIDE SEQUENCE</scope>
    <source>
        <strain evidence="10">S-188037</strain>
    </source>
</reference>
<dbReference type="FunFam" id="3.20.10.10:FF:000002">
    <property type="entry name" value="D-alanine aminotransferase"/>
    <property type="match status" value="1"/>
</dbReference>
<dbReference type="Proteomes" id="UP001202328">
    <property type="component" value="Unassembled WGS sequence"/>
</dbReference>
<evidence type="ECO:0000256" key="3">
    <source>
        <dbReference type="ARBA" id="ARBA00011738"/>
    </source>
</evidence>
<evidence type="ECO:0000256" key="7">
    <source>
        <dbReference type="ARBA" id="ARBA00035633"/>
    </source>
</evidence>
<dbReference type="Gene3D" id="3.30.470.10">
    <property type="match status" value="1"/>
</dbReference>
<proteinExistence type="inferred from homology"/>
<gene>
    <name evidence="10" type="ORF">MKW98_002956</name>
    <name evidence="11" type="ORF">MKW98_002982</name>
</gene>
<keyword evidence="4" id="KW-0663">Pyridoxal phosphate</keyword>
<dbReference type="CDD" id="cd01559">
    <property type="entry name" value="ADCL_like"/>
    <property type="match status" value="1"/>
</dbReference>
<dbReference type="PANTHER" id="PTHR42743:SF8">
    <property type="entry name" value="OS01G0238500 PROTEIN"/>
    <property type="match status" value="1"/>
</dbReference>
<organism evidence="10 12">
    <name type="scientific">Papaver atlanticum</name>
    <dbReference type="NCBI Taxonomy" id="357466"/>
    <lineage>
        <taxon>Eukaryota</taxon>
        <taxon>Viridiplantae</taxon>
        <taxon>Streptophyta</taxon>
        <taxon>Embryophyta</taxon>
        <taxon>Tracheophyta</taxon>
        <taxon>Spermatophyta</taxon>
        <taxon>Magnoliopsida</taxon>
        <taxon>Ranunculales</taxon>
        <taxon>Papaveraceae</taxon>
        <taxon>Papaveroideae</taxon>
        <taxon>Papaver</taxon>
    </lineage>
</organism>
<protein>
    <recommendedName>
        <fullName evidence="8">aminodeoxychorismate lyase</fullName>
        <ecNumber evidence="8">4.1.3.38</ecNumber>
    </recommendedName>
</protein>
<evidence type="ECO:0000313" key="12">
    <source>
        <dbReference type="Proteomes" id="UP001202328"/>
    </source>
</evidence>
<dbReference type="EC" id="4.1.3.38" evidence="8"/>
<dbReference type="GO" id="GO:0046656">
    <property type="term" value="P:folic acid biosynthetic process"/>
    <property type="evidence" value="ECO:0007669"/>
    <property type="project" value="UniProtKB-KW"/>
</dbReference>
<dbReference type="EMBL" id="JAJJMB010000931">
    <property type="protein sequence ID" value="KAI3960483.1"/>
    <property type="molecule type" value="Genomic_DNA"/>
</dbReference>
<dbReference type="InterPro" id="IPR043132">
    <property type="entry name" value="BCAT-like_C"/>
</dbReference>
<dbReference type="GO" id="GO:0008652">
    <property type="term" value="P:amino acid biosynthetic process"/>
    <property type="evidence" value="ECO:0007669"/>
    <property type="project" value="UniProtKB-ARBA"/>
</dbReference>
<comment type="catalytic activity">
    <reaction evidence="9">
        <text>4-amino-4-deoxychorismate = 4-aminobenzoate + pyruvate + H(+)</text>
        <dbReference type="Rhea" id="RHEA:16201"/>
        <dbReference type="ChEBI" id="CHEBI:15361"/>
        <dbReference type="ChEBI" id="CHEBI:15378"/>
        <dbReference type="ChEBI" id="CHEBI:17836"/>
        <dbReference type="ChEBI" id="CHEBI:58406"/>
        <dbReference type="EC" id="4.1.3.38"/>
    </reaction>
</comment>
<dbReference type="Pfam" id="PF01063">
    <property type="entry name" value="Aminotran_4"/>
    <property type="match status" value="1"/>
</dbReference>
<evidence type="ECO:0000256" key="2">
    <source>
        <dbReference type="ARBA" id="ARBA00009320"/>
    </source>
</evidence>
<dbReference type="InterPro" id="IPR001544">
    <property type="entry name" value="Aminotrans_IV"/>
</dbReference>
<keyword evidence="5" id="KW-0289">Folate biosynthesis</keyword>
<evidence type="ECO:0000256" key="9">
    <source>
        <dbReference type="ARBA" id="ARBA00049529"/>
    </source>
</evidence>
<dbReference type="InterPro" id="IPR043131">
    <property type="entry name" value="BCAT-like_N"/>
</dbReference>
<keyword evidence="6" id="KW-0456">Lyase</keyword>
<dbReference type="Gene3D" id="3.20.10.10">
    <property type="entry name" value="D-amino Acid Aminotransferase, subunit A, domain 2"/>
    <property type="match status" value="1"/>
</dbReference>
<evidence type="ECO:0000256" key="1">
    <source>
        <dbReference type="ARBA" id="ARBA00001933"/>
    </source>
</evidence>
<dbReference type="InterPro" id="IPR036038">
    <property type="entry name" value="Aminotransferase-like"/>
</dbReference>
<evidence type="ECO:0000256" key="6">
    <source>
        <dbReference type="ARBA" id="ARBA00023239"/>
    </source>
</evidence>
<comment type="caution">
    <text evidence="10">The sequence shown here is derived from an EMBL/GenBank/DDBJ whole genome shotgun (WGS) entry which is preliminary data.</text>
</comment>
<dbReference type="FunFam" id="3.30.470.10:FF:000008">
    <property type="entry name" value="D-amino-acid transaminase, chloroplastic"/>
    <property type="match status" value="1"/>
</dbReference>
<dbReference type="PANTHER" id="PTHR42743">
    <property type="entry name" value="AMINO-ACID AMINOTRANSFERASE"/>
    <property type="match status" value="1"/>
</dbReference>
<evidence type="ECO:0000313" key="11">
    <source>
        <dbReference type="EMBL" id="KAI3960483.1"/>
    </source>
</evidence>
<evidence type="ECO:0000256" key="5">
    <source>
        <dbReference type="ARBA" id="ARBA00022909"/>
    </source>
</evidence>
<comment type="cofactor">
    <cofactor evidence="1">
        <name>pyridoxal 5'-phosphate</name>
        <dbReference type="ChEBI" id="CHEBI:597326"/>
    </cofactor>
</comment>
<evidence type="ECO:0000256" key="8">
    <source>
        <dbReference type="ARBA" id="ARBA00035676"/>
    </source>
</evidence>